<proteinExistence type="predicted"/>
<organism evidence="2">
    <name type="scientific">Oryza glumipatula</name>
    <dbReference type="NCBI Taxonomy" id="40148"/>
    <lineage>
        <taxon>Eukaryota</taxon>
        <taxon>Viridiplantae</taxon>
        <taxon>Streptophyta</taxon>
        <taxon>Embryophyta</taxon>
        <taxon>Tracheophyta</taxon>
        <taxon>Spermatophyta</taxon>
        <taxon>Magnoliopsida</taxon>
        <taxon>Liliopsida</taxon>
        <taxon>Poales</taxon>
        <taxon>Poaceae</taxon>
        <taxon>BOP clade</taxon>
        <taxon>Oryzoideae</taxon>
        <taxon>Oryzeae</taxon>
        <taxon>Oryzinae</taxon>
        <taxon>Oryza</taxon>
    </lineage>
</organism>
<accession>A0A0D9YPB6</accession>
<evidence type="ECO:0000313" key="2">
    <source>
        <dbReference type="EnsemblPlants" id="OGLUM02G08920.1"/>
    </source>
</evidence>
<reference evidence="2" key="2">
    <citation type="submission" date="2018-05" db="EMBL/GenBank/DDBJ databases">
        <title>OgluRS3 (Oryza glumaepatula Reference Sequence Version 3).</title>
        <authorList>
            <person name="Zhang J."/>
            <person name="Kudrna D."/>
            <person name="Lee S."/>
            <person name="Talag J."/>
            <person name="Welchert J."/>
            <person name="Wing R.A."/>
        </authorList>
    </citation>
    <scope>NUCLEOTIDE SEQUENCE [LARGE SCALE GENOMIC DNA]</scope>
</reference>
<feature type="compositionally biased region" description="Pro residues" evidence="1">
    <location>
        <begin position="57"/>
        <end position="74"/>
    </location>
</feature>
<dbReference type="Gramene" id="OGLUM02G08920.1">
    <property type="protein sequence ID" value="OGLUM02G08920.1"/>
    <property type="gene ID" value="OGLUM02G08920"/>
</dbReference>
<dbReference type="Proteomes" id="UP000026961">
    <property type="component" value="Chromosome 2"/>
</dbReference>
<protein>
    <submittedName>
        <fullName evidence="2">Uncharacterized protein</fullName>
    </submittedName>
</protein>
<dbReference type="HOGENOM" id="CLU_2188058_0_0_1"/>
<evidence type="ECO:0000256" key="1">
    <source>
        <dbReference type="SAM" id="MobiDB-lite"/>
    </source>
</evidence>
<keyword evidence="3" id="KW-1185">Reference proteome</keyword>
<feature type="region of interest" description="Disordered" evidence="1">
    <location>
        <begin position="54"/>
        <end position="74"/>
    </location>
</feature>
<dbReference type="AlphaFoldDB" id="A0A0D9YPB6"/>
<reference evidence="2" key="1">
    <citation type="submission" date="2015-04" db="UniProtKB">
        <authorList>
            <consortium name="EnsemblPlants"/>
        </authorList>
    </citation>
    <scope>IDENTIFICATION</scope>
</reference>
<evidence type="ECO:0000313" key="3">
    <source>
        <dbReference type="Proteomes" id="UP000026961"/>
    </source>
</evidence>
<dbReference type="EnsemblPlants" id="OGLUM02G08920.1">
    <property type="protein sequence ID" value="OGLUM02G08920.1"/>
    <property type="gene ID" value="OGLUM02G08920"/>
</dbReference>
<name>A0A0D9YPB6_9ORYZ</name>
<sequence>MDTRKPRRRRGARPCRLLASHSPSPIAAAPAAVPCRIRRYRVRFHSRWRWSRCASRPPMPRPQTPVATKPPPLSHIPKKKIGLGYVVGYRVGVQHMGAQGWDRDWSSVS</sequence>